<dbReference type="Pfam" id="PF02734">
    <property type="entry name" value="Dak2"/>
    <property type="match status" value="1"/>
</dbReference>
<evidence type="ECO:0000256" key="1">
    <source>
        <dbReference type="ARBA" id="ARBA00022679"/>
    </source>
</evidence>
<comment type="caution">
    <text evidence="4">The sequence shown here is derived from an EMBL/GenBank/DDBJ whole genome shotgun (WGS) entry which is preliminary data.</text>
</comment>
<dbReference type="Gene3D" id="1.25.40.340">
    <property type="match status" value="1"/>
</dbReference>
<protein>
    <submittedName>
        <fullName evidence="4">Dihydroxyacetone kinase subunit L</fullName>
    </submittedName>
</protein>
<keyword evidence="5" id="KW-1185">Reference proteome</keyword>
<dbReference type="InterPro" id="IPR036117">
    <property type="entry name" value="DhaL_dom_sf"/>
</dbReference>
<dbReference type="SMART" id="SM01120">
    <property type="entry name" value="Dak2"/>
    <property type="match status" value="1"/>
</dbReference>
<dbReference type="SUPFAM" id="SSF101473">
    <property type="entry name" value="DhaL-like"/>
    <property type="match status" value="1"/>
</dbReference>
<reference evidence="5" key="1">
    <citation type="submission" date="2023-07" db="EMBL/GenBank/DDBJ databases">
        <title>Characterization of two Paracoccaceae strains isolated from Phycosphere and proposal of Xinfangfangia lacusdiani sp. nov.</title>
        <authorList>
            <person name="Deng Y."/>
            <person name="Zhang Y.Q."/>
        </authorList>
    </citation>
    <scope>NUCLEOTIDE SEQUENCE [LARGE SCALE GENOMIC DNA]</scope>
    <source>
        <strain evidence="5">CPCC 101403</strain>
    </source>
</reference>
<feature type="domain" description="DhaL" evidence="3">
    <location>
        <begin position="6"/>
        <end position="206"/>
    </location>
</feature>
<dbReference type="Proteomes" id="UP001251085">
    <property type="component" value="Unassembled WGS sequence"/>
</dbReference>
<evidence type="ECO:0000313" key="5">
    <source>
        <dbReference type="Proteomes" id="UP001251085"/>
    </source>
</evidence>
<gene>
    <name evidence="4" type="ORF">RM190_11120</name>
</gene>
<dbReference type="PANTHER" id="PTHR28629:SF4">
    <property type="entry name" value="TRIOKINASE_FMN CYCLASE"/>
    <property type="match status" value="1"/>
</dbReference>
<keyword evidence="2 4" id="KW-0418">Kinase</keyword>
<dbReference type="RefSeq" id="WP_311759512.1">
    <property type="nucleotide sequence ID" value="NZ_JAVRQI010000007.1"/>
</dbReference>
<dbReference type="InterPro" id="IPR050861">
    <property type="entry name" value="Dihydroxyacetone_Kinase"/>
</dbReference>
<accession>A0ABU3EDV6</accession>
<evidence type="ECO:0000259" key="3">
    <source>
        <dbReference type="PROSITE" id="PS51480"/>
    </source>
</evidence>
<evidence type="ECO:0000313" key="4">
    <source>
        <dbReference type="EMBL" id="MDT1062415.1"/>
    </source>
</evidence>
<dbReference type="PROSITE" id="PS51480">
    <property type="entry name" value="DHAL"/>
    <property type="match status" value="1"/>
</dbReference>
<dbReference type="PANTHER" id="PTHR28629">
    <property type="entry name" value="TRIOKINASE/FMN CYCLASE"/>
    <property type="match status" value="1"/>
</dbReference>
<name>A0ABU3EDV6_9RHOB</name>
<dbReference type="GO" id="GO:0016301">
    <property type="term" value="F:kinase activity"/>
    <property type="evidence" value="ECO:0007669"/>
    <property type="project" value="UniProtKB-KW"/>
</dbReference>
<sequence>MAFTTDDITRLFDAFARRFAAEREALIALDGKVGDSDLGITMSKGFAAAHDAVADLAAPVPAGQMKAAGAALAKAAPSTMGTLMATGFLRGSKAVEGAGTLDLTELAGFWRAFADGVAQRGKARPGDKTVLDVLEPVAASLEASARQGLDLTDALAAAVTVADAALQATRDMVAQHGKAAAFAEKSRGLPDAGATVAVMLIETMRDTAAA</sequence>
<dbReference type="EMBL" id="JAVRQI010000007">
    <property type="protein sequence ID" value="MDT1062415.1"/>
    <property type="molecule type" value="Genomic_DNA"/>
</dbReference>
<keyword evidence="1" id="KW-0808">Transferase</keyword>
<organism evidence="4 5">
    <name type="scientific">Paracoccus broussonetiae</name>
    <dbReference type="NCBI Taxonomy" id="3075834"/>
    <lineage>
        <taxon>Bacteria</taxon>
        <taxon>Pseudomonadati</taxon>
        <taxon>Pseudomonadota</taxon>
        <taxon>Alphaproteobacteria</taxon>
        <taxon>Rhodobacterales</taxon>
        <taxon>Paracoccaceae</taxon>
        <taxon>Paracoccus</taxon>
    </lineage>
</organism>
<proteinExistence type="predicted"/>
<evidence type="ECO:0000256" key="2">
    <source>
        <dbReference type="ARBA" id="ARBA00022777"/>
    </source>
</evidence>
<dbReference type="InterPro" id="IPR004007">
    <property type="entry name" value="DhaL_dom"/>
</dbReference>